<dbReference type="Proteomes" id="UP000321272">
    <property type="component" value="Chromosome"/>
</dbReference>
<evidence type="ECO:0000313" key="3">
    <source>
        <dbReference type="Proteomes" id="UP000321272"/>
    </source>
</evidence>
<dbReference type="KEGG" id="paur:FGL86_06945"/>
<proteinExistence type="predicted"/>
<dbReference type="RefSeq" id="WP_147183893.1">
    <property type="nucleotide sequence ID" value="NZ_CP042382.1"/>
</dbReference>
<dbReference type="AlphaFoldDB" id="A0A5B8SS72"/>
<keyword evidence="1" id="KW-1133">Transmembrane helix</keyword>
<reference evidence="2 3" key="1">
    <citation type="submission" date="2019-06" db="EMBL/GenBank/DDBJ databases">
        <title>Genome analyses of bacteria isolated from kimchi.</title>
        <authorList>
            <person name="Lee S."/>
            <person name="Ahn S."/>
            <person name="Roh S."/>
        </authorList>
    </citation>
    <scope>NUCLEOTIDE SEQUENCE [LARGE SCALE GENOMIC DNA]</scope>
    <source>
        <strain evidence="2 3">CBA4606</strain>
    </source>
</reference>
<feature type="transmembrane region" description="Helical" evidence="1">
    <location>
        <begin position="32"/>
        <end position="52"/>
    </location>
</feature>
<organism evidence="2 3">
    <name type="scientific">Pistricoccus aurantiacus</name>
    <dbReference type="NCBI Taxonomy" id="1883414"/>
    <lineage>
        <taxon>Bacteria</taxon>
        <taxon>Pseudomonadati</taxon>
        <taxon>Pseudomonadota</taxon>
        <taxon>Gammaproteobacteria</taxon>
        <taxon>Oceanospirillales</taxon>
        <taxon>Halomonadaceae</taxon>
        <taxon>Pistricoccus</taxon>
    </lineage>
</organism>
<evidence type="ECO:0000256" key="1">
    <source>
        <dbReference type="SAM" id="Phobius"/>
    </source>
</evidence>
<accession>A0A5B8SS72</accession>
<evidence type="ECO:0000313" key="2">
    <source>
        <dbReference type="EMBL" id="QEA38837.1"/>
    </source>
</evidence>
<gene>
    <name evidence="2" type="primary">pilV</name>
    <name evidence="2" type="ORF">FGL86_06945</name>
</gene>
<dbReference type="NCBIfam" id="TIGR02523">
    <property type="entry name" value="type_IV_pilV"/>
    <property type="match status" value="1"/>
</dbReference>
<sequence>MMRRQCLQGLPRPFCNISSFIVGPTRQTGAGLIEVLVALLLLSTSLLGMGMLQVKTLQYQRASYSETMAQLLAMDMAERIQSNLEALAAYDGKATDTIAANLCTDNCSPEKRLVERDLLAWKVSIEQIANAGLTEGKGKISVDTSTSPQRVTLSLHWKETLKDIKDKDDKNTSKAEFAFEVQP</sequence>
<protein>
    <submittedName>
        <fullName evidence="2">Type IV pilus modification protein PilV</fullName>
    </submittedName>
</protein>
<keyword evidence="3" id="KW-1185">Reference proteome</keyword>
<name>A0A5B8SS72_9GAMM</name>
<dbReference type="EMBL" id="CP042382">
    <property type="protein sequence ID" value="QEA38837.1"/>
    <property type="molecule type" value="Genomic_DNA"/>
</dbReference>
<dbReference type="OrthoDB" id="8547299at2"/>
<dbReference type="InterPro" id="IPR013362">
    <property type="entry name" value="Pilus_4_PilV"/>
</dbReference>
<keyword evidence="1" id="KW-0472">Membrane</keyword>
<keyword evidence="1" id="KW-0812">Transmembrane</keyword>